<comment type="caution">
    <text evidence="1">The sequence shown here is derived from an EMBL/GenBank/DDBJ whole genome shotgun (WGS) entry which is preliminary data.</text>
</comment>
<evidence type="ECO:0000313" key="2">
    <source>
        <dbReference type="Proteomes" id="UP001305779"/>
    </source>
</evidence>
<protein>
    <submittedName>
        <fullName evidence="1">Uncharacterized protein</fullName>
    </submittedName>
</protein>
<proteinExistence type="predicted"/>
<reference evidence="1 2" key="1">
    <citation type="journal article" date="2023" name="G3 (Bethesda)">
        <title>A chromosome-level genome assembly of Zasmidium syzygii isolated from banana leaves.</title>
        <authorList>
            <person name="van Westerhoven A.C."/>
            <person name="Mehrabi R."/>
            <person name="Talebi R."/>
            <person name="Steentjes M.B.F."/>
            <person name="Corcolon B."/>
            <person name="Chong P.A."/>
            <person name="Kema G.H.J."/>
            <person name="Seidl M.F."/>
        </authorList>
    </citation>
    <scope>NUCLEOTIDE SEQUENCE [LARGE SCALE GENOMIC DNA]</scope>
    <source>
        <strain evidence="1 2">P124</strain>
    </source>
</reference>
<sequence length="483" mass="55543">MPAASRKGVVVVAASLLFISVVVALTYVWRQPILEHVPDRFKQFPSQTFETPVESDHGFVPGFTEIDSDQAGEGGDGAKPEHHDWADNLTPEQKKASEENMQIEHNVLRSKMTSDGKWFRIDFLDESGFNPSIIPHPEKEDTWIAIAQRNKAKDPSDIWNAELVCEVEFKNDNMTCTQSPKILPIASTVSDKCTGDYDYMNRMMGPHDARLFHGPTKPYLMYVSQHKDTCLGQWLHDFRRLFDYSSTAVTNRKQLFFWPTQLERPPPFGRQEKNWFVFWDTENNMYIHNDIVPKRVFAKLNPDGTVGKDLAPLAEAKDSKCMKDHLPQLRDNGLEWLHQSTNSLAITLCKRSDPDCEKKDDNTFNMIIIQKKTFYWHGVYSPFILLFRRTAPFEVYGISSKPFWYNGRGVPMGHWTERPGDIGKPQNQSEMVFTTSMNWKQRGLGHHGYLDDDIIINFGMEDRRAGGIDVTAEDLMQDFAFCD</sequence>
<keyword evidence="2" id="KW-1185">Reference proteome</keyword>
<accession>A0ABR0EJ70</accession>
<dbReference type="EMBL" id="JAXOVC010000005">
    <property type="protein sequence ID" value="KAK4501577.1"/>
    <property type="molecule type" value="Genomic_DNA"/>
</dbReference>
<gene>
    <name evidence="1" type="ORF">PRZ48_007386</name>
</gene>
<organism evidence="1 2">
    <name type="scientific">Zasmidium cellare</name>
    <name type="common">Wine cellar mold</name>
    <name type="synonym">Racodium cellare</name>
    <dbReference type="NCBI Taxonomy" id="395010"/>
    <lineage>
        <taxon>Eukaryota</taxon>
        <taxon>Fungi</taxon>
        <taxon>Dikarya</taxon>
        <taxon>Ascomycota</taxon>
        <taxon>Pezizomycotina</taxon>
        <taxon>Dothideomycetes</taxon>
        <taxon>Dothideomycetidae</taxon>
        <taxon>Mycosphaerellales</taxon>
        <taxon>Mycosphaerellaceae</taxon>
        <taxon>Zasmidium</taxon>
    </lineage>
</organism>
<evidence type="ECO:0000313" key="1">
    <source>
        <dbReference type="EMBL" id="KAK4501577.1"/>
    </source>
</evidence>
<name>A0ABR0EJ70_ZASCE</name>
<dbReference type="Proteomes" id="UP001305779">
    <property type="component" value="Unassembled WGS sequence"/>
</dbReference>